<dbReference type="STRING" id="28092.WM40_11160"/>
<feature type="region of interest" description="Disordered" evidence="1">
    <location>
        <begin position="28"/>
        <end position="56"/>
    </location>
</feature>
<reference evidence="2 3" key="1">
    <citation type="submission" date="2015-03" db="EMBL/GenBank/DDBJ databases">
        <title>Draft Genome Sequence of Burkholderia andropogonis type strain ICMP2807, isolated from Sorghum bicolor.</title>
        <authorList>
            <person name="Lopes-Santos L."/>
            <person name="Castro D.B."/>
            <person name="Ottoboni L.M."/>
            <person name="Park D."/>
            <person name="Weirc B.S."/>
            <person name="Destefano S.A."/>
        </authorList>
    </citation>
    <scope>NUCLEOTIDE SEQUENCE [LARGE SCALE GENOMIC DNA]</scope>
    <source>
        <strain evidence="2 3">ICMP2807</strain>
    </source>
</reference>
<proteinExistence type="predicted"/>
<sequence>MKSTAELQVGVAVWQAVNKSSIVASWGAGPVRQQMPSDRREENQTRAANQECKPARATVHEAVARCSGERLTE</sequence>
<protein>
    <submittedName>
        <fullName evidence="2">Uncharacterized protein</fullName>
    </submittedName>
</protein>
<dbReference type="PATRIC" id="fig|28092.6.peg.2624"/>
<evidence type="ECO:0000256" key="1">
    <source>
        <dbReference type="SAM" id="MobiDB-lite"/>
    </source>
</evidence>
<keyword evidence="3" id="KW-1185">Reference proteome</keyword>
<evidence type="ECO:0000313" key="3">
    <source>
        <dbReference type="Proteomes" id="UP000033618"/>
    </source>
</evidence>
<gene>
    <name evidence="2" type="ORF">WM40_11160</name>
</gene>
<dbReference type="EMBL" id="LAQU01000009">
    <property type="protein sequence ID" value="KKB63552.1"/>
    <property type="molecule type" value="Genomic_DNA"/>
</dbReference>
<dbReference type="Proteomes" id="UP000033618">
    <property type="component" value="Unassembled WGS sequence"/>
</dbReference>
<accession>A0A0F5K1Z1</accession>
<dbReference type="AlphaFoldDB" id="A0A0F5K1Z1"/>
<dbReference type="RefSeq" id="WP_024902199.1">
    <property type="nucleotide sequence ID" value="NZ_CADFGU010000001.1"/>
</dbReference>
<name>A0A0F5K1Z1_9BURK</name>
<evidence type="ECO:0000313" key="2">
    <source>
        <dbReference type="EMBL" id="KKB63552.1"/>
    </source>
</evidence>
<comment type="caution">
    <text evidence="2">The sequence shown here is derived from an EMBL/GenBank/DDBJ whole genome shotgun (WGS) entry which is preliminary data.</text>
</comment>
<organism evidence="2 3">
    <name type="scientific">Robbsia andropogonis</name>
    <dbReference type="NCBI Taxonomy" id="28092"/>
    <lineage>
        <taxon>Bacteria</taxon>
        <taxon>Pseudomonadati</taxon>
        <taxon>Pseudomonadota</taxon>
        <taxon>Betaproteobacteria</taxon>
        <taxon>Burkholderiales</taxon>
        <taxon>Burkholderiaceae</taxon>
        <taxon>Robbsia</taxon>
    </lineage>
</organism>